<protein>
    <recommendedName>
        <fullName evidence="1">DUF6473 domain-containing protein</fullName>
    </recommendedName>
</protein>
<name>A0ABY0RR93_9RHOB</name>
<dbReference type="EMBL" id="FNJD01000002">
    <property type="protein sequence ID" value="SDO32962.1"/>
    <property type="molecule type" value="Genomic_DNA"/>
</dbReference>
<evidence type="ECO:0000259" key="1">
    <source>
        <dbReference type="Pfam" id="PF20078"/>
    </source>
</evidence>
<dbReference type="InterPro" id="IPR045524">
    <property type="entry name" value="DUF6473"/>
</dbReference>
<dbReference type="RefSeq" id="WP_237271218.1">
    <property type="nucleotide sequence ID" value="NZ_CAXBMM010000004.1"/>
</dbReference>
<gene>
    <name evidence="2" type="ORF">SAMN04488512_102131</name>
</gene>
<organism evidence="2 3">
    <name type="scientific">Sulfitobacter litoralis</name>
    <dbReference type="NCBI Taxonomy" id="335975"/>
    <lineage>
        <taxon>Bacteria</taxon>
        <taxon>Pseudomonadati</taxon>
        <taxon>Pseudomonadota</taxon>
        <taxon>Alphaproteobacteria</taxon>
        <taxon>Rhodobacterales</taxon>
        <taxon>Roseobacteraceae</taxon>
        <taxon>Sulfitobacter</taxon>
    </lineage>
</organism>
<proteinExistence type="predicted"/>
<comment type="caution">
    <text evidence="2">The sequence shown here is derived from an EMBL/GenBank/DDBJ whole genome shotgun (WGS) entry which is preliminary data.</text>
</comment>
<feature type="domain" description="DUF6473" evidence="1">
    <location>
        <begin position="1"/>
        <end position="273"/>
    </location>
</feature>
<accession>A0ABY0RR93</accession>
<reference evidence="2 3" key="1">
    <citation type="submission" date="2016-10" db="EMBL/GenBank/DDBJ databases">
        <authorList>
            <person name="Varghese N."/>
            <person name="Submissions S."/>
        </authorList>
    </citation>
    <scope>NUCLEOTIDE SEQUENCE [LARGE SCALE GENOMIC DNA]</scope>
    <source>
        <strain evidence="2 3">DSM 17584</strain>
    </source>
</reference>
<keyword evidence="3" id="KW-1185">Reference proteome</keyword>
<dbReference type="Proteomes" id="UP000198646">
    <property type="component" value="Unassembled WGS sequence"/>
</dbReference>
<sequence>MSCEIRKLGGLDYALCRYGGSKLKFRGPRRNTSVPYVAFMGGANTFGRYIALPFPTLVERQVALPCVNLGTPSAGVDVFIRDDEIMRLASAAQVTVVQIMDAHNMTNRYYSVHPRRNDRFIAPSELLCSIYPEVDFAEFHFTRHLLNALWTVSNTRFELVVNELQEAWVARMRHLIGRMTGPCVLLWLSAHDEVPTNDPAIGSAPLFVTRRMIEQVEPMAAKLIQVSPSPHAVSEGTTGMVFPKEERKQATQLAGVRAHREIADILVPAVRRFA</sequence>
<evidence type="ECO:0000313" key="3">
    <source>
        <dbReference type="Proteomes" id="UP000198646"/>
    </source>
</evidence>
<dbReference type="Pfam" id="PF20078">
    <property type="entry name" value="DUF6473"/>
    <property type="match status" value="1"/>
</dbReference>
<evidence type="ECO:0000313" key="2">
    <source>
        <dbReference type="EMBL" id="SDO32962.1"/>
    </source>
</evidence>